<reference evidence="1 2" key="1">
    <citation type="submission" date="2018-09" db="EMBL/GenBank/DDBJ databases">
        <authorList>
            <person name="Peiro R."/>
            <person name="Begona"/>
            <person name="Cbmso G."/>
            <person name="Lopez M."/>
            <person name="Gonzalez S."/>
        </authorList>
    </citation>
    <scope>NUCLEOTIDE SEQUENCE [LARGE SCALE GENOMIC DNA]</scope>
</reference>
<evidence type="ECO:0000313" key="1">
    <source>
        <dbReference type="EMBL" id="SYZ62324.1"/>
    </source>
</evidence>
<dbReference type="Proteomes" id="UP000319462">
    <property type="component" value="Chromosome 1"/>
</dbReference>
<proteinExistence type="predicted"/>
<dbReference type="AlphaFoldDB" id="A0A3P3YWN6"/>
<name>A0A3P3YWN6_LEIBR</name>
<evidence type="ECO:0000313" key="2">
    <source>
        <dbReference type="Proteomes" id="UP000319462"/>
    </source>
</evidence>
<protein>
    <submittedName>
        <fullName evidence="1">Hypothetical_protein</fullName>
    </submittedName>
</protein>
<gene>
    <name evidence="1" type="ORF">LBRM2904_01.0290</name>
</gene>
<dbReference type="EMBL" id="LS997600">
    <property type="protein sequence ID" value="SYZ62324.1"/>
    <property type="molecule type" value="Genomic_DNA"/>
</dbReference>
<organism evidence="1 2">
    <name type="scientific">Leishmania braziliensis MHOM/BR/75/M2904</name>
    <dbReference type="NCBI Taxonomy" id="420245"/>
    <lineage>
        <taxon>Eukaryota</taxon>
        <taxon>Discoba</taxon>
        <taxon>Euglenozoa</taxon>
        <taxon>Kinetoplastea</taxon>
        <taxon>Metakinetoplastina</taxon>
        <taxon>Trypanosomatida</taxon>
        <taxon>Trypanosomatidae</taxon>
        <taxon>Leishmaniinae</taxon>
        <taxon>Leishmania</taxon>
        <taxon>Leishmania braziliensis species complex</taxon>
    </lineage>
</organism>
<sequence>MGACCTPLALSDVMFVCCQKGIAAEFCQIFRISDLIVTDASLHFPGVICKQRAFALFFSFFFFC</sequence>
<accession>A0A3P3YWN6</accession>